<dbReference type="GO" id="GO:0005829">
    <property type="term" value="C:cytosol"/>
    <property type="evidence" value="ECO:0007669"/>
    <property type="project" value="TreeGrafter"/>
</dbReference>
<dbReference type="InterPro" id="IPR000185">
    <property type="entry name" value="SecA"/>
</dbReference>
<dbReference type="GO" id="GO:0005886">
    <property type="term" value="C:plasma membrane"/>
    <property type="evidence" value="ECO:0007669"/>
    <property type="project" value="TreeGrafter"/>
</dbReference>
<protein>
    <submittedName>
        <fullName evidence="2">Preprotein translocase subunit SecA, nonfunctional</fullName>
    </submittedName>
</protein>
<evidence type="ECO:0000313" key="2">
    <source>
        <dbReference type="EMBL" id="ETJ27357.1"/>
    </source>
</evidence>
<proteinExistence type="predicted"/>
<dbReference type="GO" id="GO:0006886">
    <property type="term" value="P:intracellular protein transport"/>
    <property type="evidence" value="ECO:0007669"/>
    <property type="project" value="InterPro"/>
</dbReference>
<dbReference type="GO" id="GO:0005524">
    <property type="term" value="F:ATP binding"/>
    <property type="evidence" value="ECO:0007669"/>
    <property type="project" value="InterPro"/>
</dbReference>
<dbReference type="AlphaFoldDB" id="W1XAI5"/>
<sequence>LQTLDSLWKEHLAAMDYLRQGIHLRGYAQKDPKQEYKRESFSMFAAMLESLKYEVISTLSKVQVRMPEEVEELEQQRRM</sequence>
<dbReference type="Gene3D" id="1.10.3060.10">
    <property type="entry name" value="Helical scaffold and wing domains of SecA"/>
    <property type="match status" value="1"/>
</dbReference>
<dbReference type="Pfam" id="PF07516">
    <property type="entry name" value="SecA_SW"/>
    <property type="match status" value="1"/>
</dbReference>
<evidence type="ECO:0000259" key="1">
    <source>
        <dbReference type="Pfam" id="PF07516"/>
    </source>
</evidence>
<dbReference type="SUPFAM" id="SSF81886">
    <property type="entry name" value="Helical scaffold and wing domains of SecA"/>
    <property type="match status" value="1"/>
</dbReference>
<feature type="non-terminal residue" evidence="2">
    <location>
        <position position="79"/>
    </location>
</feature>
<dbReference type="GO" id="GO:0043952">
    <property type="term" value="P:protein transport by the Sec complex"/>
    <property type="evidence" value="ECO:0007669"/>
    <property type="project" value="TreeGrafter"/>
</dbReference>
<reference evidence="2" key="1">
    <citation type="submission" date="2013-12" db="EMBL/GenBank/DDBJ databases">
        <title>A Varibaculum cambriense genome reconstructed from a premature infant gut community with otherwise low bacterial novelty that shifts toward anaerobic metabolism during the third week of life.</title>
        <authorList>
            <person name="Brown C.T."/>
            <person name="Sharon I."/>
            <person name="Thomas B.C."/>
            <person name="Castelle C.J."/>
            <person name="Morowitz M.J."/>
            <person name="Banfield J.F."/>
        </authorList>
    </citation>
    <scope>NUCLEOTIDE SEQUENCE</scope>
</reference>
<dbReference type="GO" id="GO:0006605">
    <property type="term" value="P:protein targeting"/>
    <property type="evidence" value="ECO:0007669"/>
    <property type="project" value="InterPro"/>
</dbReference>
<feature type="domain" description="SecA Wing/Scaffold" evidence="1">
    <location>
        <begin position="1"/>
        <end position="63"/>
    </location>
</feature>
<dbReference type="PANTHER" id="PTHR30612:SF0">
    <property type="entry name" value="CHLOROPLAST PROTEIN-TRANSPORTING ATPASE"/>
    <property type="match status" value="1"/>
</dbReference>
<gene>
    <name evidence="2" type="ORF">Q604_UNBC17004G0001</name>
</gene>
<dbReference type="InterPro" id="IPR011116">
    <property type="entry name" value="SecA_Wing/Scaffold"/>
</dbReference>
<name>W1XAI5_9ZZZZ</name>
<accession>W1XAI5</accession>
<organism evidence="2">
    <name type="scientific">human gut metagenome</name>
    <dbReference type="NCBI Taxonomy" id="408170"/>
    <lineage>
        <taxon>unclassified sequences</taxon>
        <taxon>metagenomes</taxon>
        <taxon>organismal metagenomes</taxon>
    </lineage>
</organism>
<dbReference type="PANTHER" id="PTHR30612">
    <property type="entry name" value="SECA INNER MEMBRANE COMPONENT OF SEC PROTEIN SECRETION SYSTEM"/>
    <property type="match status" value="1"/>
</dbReference>
<dbReference type="EMBL" id="AZMM01017004">
    <property type="protein sequence ID" value="ETJ27357.1"/>
    <property type="molecule type" value="Genomic_DNA"/>
</dbReference>
<feature type="non-terminal residue" evidence="2">
    <location>
        <position position="1"/>
    </location>
</feature>
<dbReference type="GO" id="GO:0031522">
    <property type="term" value="C:cell envelope Sec protein transport complex"/>
    <property type="evidence" value="ECO:0007669"/>
    <property type="project" value="TreeGrafter"/>
</dbReference>
<dbReference type="GO" id="GO:0017038">
    <property type="term" value="P:protein import"/>
    <property type="evidence" value="ECO:0007669"/>
    <property type="project" value="InterPro"/>
</dbReference>
<dbReference type="InterPro" id="IPR036266">
    <property type="entry name" value="SecA_Wing/Scaffold_sf"/>
</dbReference>
<comment type="caution">
    <text evidence="2">The sequence shown here is derived from an EMBL/GenBank/DDBJ whole genome shotgun (WGS) entry which is preliminary data.</text>
</comment>